<feature type="region of interest" description="Disordered" evidence="4">
    <location>
        <begin position="136"/>
        <end position="175"/>
    </location>
</feature>
<name>A0A2J7PZU4_9NEOP</name>
<dbReference type="PROSITE" id="PS50102">
    <property type="entry name" value="RRM"/>
    <property type="match status" value="1"/>
</dbReference>
<dbReference type="SMART" id="SM00367">
    <property type="entry name" value="LRR_CC"/>
    <property type="match status" value="6"/>
</dbReference>
<evidence type="ECO:0000256" key="1">
    <source>
        <dbReference type="ARBA" id="ARBA00022786"/>
    </source>
</evidence>
<evidence type="ECO:0000259" key="5">
    <source>
        <dbReference type="PROSITE" id="PS50102"/>
    </source>
</evidence>
<comment type="caution">
    <text evidence="6">The sequence shown here is derived from an EMBL/GenBank/DDBJ whole genome shotgun (WGS) entry which is preliminary data.</text>
</comment>
<dbReference type="Pfam" id="PF00076">
    <property type="entry name" value="RRM_1"/>
    <property type="match status" value="1"/>
</dbReference>
<feature type="compositionally biased region" description="Acidic residues" evidence="4">
    <location>
        <begin position="208"/>
        <end position="217"/>
    </location>
</feature>
<dbReference type="InParanoid" id="A0A2J7PZU4"/>
<evidence type="ECO:0000313" key="7">
    <source>
        <dbReference type="Proteomes" id="UP000235965"/>
    </source>
</evidence>
<organism evidence="6 7">
    <name type="scientific">Cryptotermes secundus</name>
    <dbReference type="NCBI Taxonomy" id="105785"/>
    <lineage>
        <taxon>Eukaryota</taxon>
        <taxon>Metazoa</taxon>
        <taxon>Ecdysozoa</taxon>
        <taxon>Arthropoda</taxon>
        <taxon>Hexapoda</taxon>
        <taxon>Insecta</taxon>
        <taxon>Pterygota</taxon>
        <taxon>Neoptera</taxon>
        <taxon>Polyneoptera</taxon>
        <taxon>Dictyoptera</taxon>
        <taxon>Blattodea</taxon>
        <taxon>Blattoidea</taxon>
        <taxon>Termitoidae</taxon>
        <taxon>Kalotermitidae</taxon>
        <taxon>Cryptotermitinae</taxon>
        <taxon>Cryptotermes</taxon>
    </lineage>
</organism>
<evidence type="ECO:0000256" key="4">
    <source>
        <dbReference type="SAM" id="MobiDB-lite"/>
    </source>
</evidence>
<dbReference type="SUPFAM" id="SSF52047">
    <property type="entry name" value="RNI-like"/>
    <property type="match status" value="1"/>
</dbReference>
<gene>
    <name evidence="6" type="ORF">B7P43_G05970</name>
</gene>
<dbReference type="InterPro" id="IPR032675">
    <property type="entry name" value="LRR_dom_sf"/>
</dbReference>
<dbReference type="Proteomes" id="UP000235965">
    <property type="component" value="Unassembled WGS sequence"/>
</dbReference>
<dbReference type="STRING" id="105785.A0A2J7PZU4"/>
<protein>
    <recommendedName>
        <fullName evidence="5">RRM domain-containing protein</fullName>
    </recommendedName>
</protein>
<evidence type="ECO:0000256" key="2">
    <source>
        <dbReference type="ARBA" id="ARBA00022884"/>
    </source>
</evidence>
<dbReference type="Gene3D" id="3.30.70.330">
    <property type="match status" value="1"/>
</dbReference>
<keyword evidence="1" id="KW-0833">Ubl conjugation pathway</keyword>
<dbReference type="InterPro" id="IPR035979">
    <property type="entry name" value="RBD_domain_sf"/>
</dbReference>
<dbReference type="GO" id="GO:0031146">
    <property type="term" value="P:SCF-dependent proteasomal ubiquitin-dependent protein catabolic process"/>
    <property type="evidence" value="ECO:0007669"/>
    <property type="project" value="TreeGrafter"/>
</dbReference>
<proteinExistence type="predicted"/>
<accession>A0A2J7PZU4</accession>
<dbReference type="GO" id="GO:0019005">
    <property type="term" value="C:SCF ubiquitin ligase complex"/>
    <property type="evidence" value="ECO:0007669"/>
    <property type="project" value="TreeGrafter"/>
</dbReference>
<feature type="domain" description="RRM" evidence="5">
    <location>
        <begin position="45"/>
        <end position="124"/>
    </location>
</feature>
<dbReference type="InterPro" id="IPR000504">
    <property type="entry name" value="RRM_dom"/>
</dbReference>
<dbReference type="SUPFAM" id="SSF54928">
    <property type="entry name" value="RNA-binding domain, RBD"/>
    <property type="match status" value="1"/>
</dbReference>
<dbReference type="GO" id="GO:0003723">
    <property type="term" value="F:RNA binding"/>
    <property type="evidence" value="ECO:0007669"/>
    <property type="project" value="UniProtKB-UniRule"/>
</dbReference>
<evidence type="ECO:0000256" key="3">
    <source>
        <dbReference type="PROSITE-ProRule" id="PRU00176"/>
    </source>
</evidence>
<keyword evidence="2 3" id="KW-0694">RNA-binding</keyword>
<feature type="region of interest" description="Disordered" evidence="4">
    <location>
        <begin position="193"/>
        <end position="219"/>
    </location>
</feature>
<dbReference type="SUPFAM" id="SSF81383">
    <property type="entry name" value="F-box domain"/>
    <property type="match status" value="1"/>
</dbReference>
<sequence>MDVAIDEVAQFVRYKISKWKMDAEDDDDSNNSVLSSINSESPPIRKIFLGNLSNRTSYHDLRHLFSPYGTVVDAHVSRGRFTHAKKRFGFVTFKHPEDAASVLELKPGELRLHLRNLCVAPAYSWHQPVELPDGTVLWRSDSRGGSKGHQHRPVLQLSPSKAQSHNKESTYSESEYAAGDDREIGVVGGHSFASQTSSSIRRKQKQEEETENDEERGVEEGECKIDILNNDCLMHIFSFLTKRVRIKIERVCKRWQMVCLDMWVCQKHLDFSLVFPLTSATVLNMPILRSFLKRCGRNLQSLDVSHKPHNLNTSVLQTVAAMCKNLRYLNLAGLPVTPAGLRSLSTIGHELIVLNLDGCSGVFDKELQNVFIHSPHLESVTLSNNCALRGKCLYGLAHAPLKELVLDKCNNLRSRNLVRGLRLLKGLNRLSLNYCMNLTSSDVAGVIRALPKLHSLSVAGYFPLFTSATLISLDELPDLMSLNLQLNPAVDDHILDVITRSCHRIEELNIAGCSSNSWDTVTVTEVGFRCLAALPNLVNLVISYSAKLFDAALEAIASRGKLQKLVCRGCPKITDAGCIRVVTSCNELEHFDFSGCDIVSNATVQAALDSVKLRTNNIKLTLIVGGTMVYMPDTFEKNPILEVDSSNLCVSHLRPDFVDDIYFLSSEDDGDDDGTVYCFGCNSSSVCSIHDLQDPEAFNSVDWDN</sequence>
<dbReference type="EMBL" id="NEVH01020332">
    <property type="protein sequence ID" value="PNF21851.1"/>
    <property type="molecule type" value="Genomic_DNA"/>
</dbReference>
<dbReference type="PANTHER" id="PTHR13318:SF247">
    <property type="entry name" value="GH16156P"/>
    <property type="match status" value="1"/>
</dbReference>
<dbReference type="EMBL" id="NEVH01020332">
    <property type="protein sequence ID" value="PNF21849.1"/>
    <property type="molecule type" value="Genomic_DNA"/>
</dbReference>
<keyword evidence="7" id="KW-1185">Reference proteome</keyword>
<dbReference type="OrthoDB" id="549243at2759"/>
<dbReference type="EMBL" id="NEVH01020332">
    <property type="protein sequence ID" value="PNF21854.1"/>
    <property type="molecule type" value="Genomic_DNA"/>
</dbReference>
<reference evidence="6 7" key="1">
    <citation type="submission" date="2017-12" db="EMBL/GenBank/DDBJ databases">
        <title>Hemimetabolous genomes reveal molecular basis of termite eusociality.</title>
        <authorList>
            <person name="Harrison M.C."/>
            <person name="Jongepier E."/>
            <person name="Robertson H.M."/>
            <person name="Arning N."/>
            <person name="Bitard-Feildel T."/>
            <person name="Chao H."/>
            <person name="Childers C.P."/>
            <person name="Dinh H."/>
            <person name="Doddapaneni H."/>
            <person name="Dugan S."/>
            <person name="Gowin J."/>
            <person name="Greiner C."/>
            <person name="Han Y."/>
            <person name="Hu H."/>
            <person name="Hughes D.S.T."/>
            <person name="Huylmans A.-K."/>
            <person name="Kemena C."/>
            <person name="Kremer L.P.M."/>
            <person name="Lee S.L."/>
            <person name="Lopez-Ezquerra A."/>
            <person name="Mallet L."/>
            <person name="Monroy-Kuhn J.M."/>
            <person name="Moser A."/>
            <person name="Murali S.C."/>
            <person name="Muzny D.M."/>
            <person name="Otani S."/>
            <person name="Piulachs M.-D."/>
            <person name="Poelchau M."/>
            <person name="Qu J."/>
            <person name="Schaub F."/>
            <person name="Wada-Katsumata A."/>
            <person name="Worley K.C."/>
            <person name="Xie Q."/>
            <person name="Ylla G."/>
            <person name="Poulsen M."/>
            <person name="Gibbs R.A."/>
            <person name="Schal C."/>
            <person name="Richards S."/>
            <person name="Belles X."/>
            <person name="Korb J."/>
            <person name="Bornberg-Bauer E."/>
        </authorList>
    </citation>
    <scope>NUCLEOTIDE SEQUENCE [LARGE SCALE GENOMIC DNA]</scope>
    <source>
        <tissue evidence="6">Whole body</tissue>
    </source>
</reference>
<dbReference type="SMART" id="SM00360">
    <property type="entry name" value="RRM"/>
    <property type="match status" value="1"/>
</dbReference>
<dbReference type="EMBL" id="NEVH01020332">
    <property type="protein sequence ID" value="PNF21855.1"/>
    <property type="molecule type" value="Genomic_DNA"/>
</dbReference>
<dbReference type="InterPro" id="IPR036047">
    <property type="entry name" value="F-box-like_dom_sf"/>
</dbReference>
<evidence type="ECO:0000313" key="6">
    <source>
        <dbReference type="EMBL" id="PNF21851.1"/>
    </source>
</evidence>
<dbReference type="InterPro" id="IPR006553">
    <property type="entry name" value="Leu-rich_rpt_Cys-con_subtyp"/>
</dbReference>
<dbReference type="Gene3D" id="3.80.10.10">
    <property type="entry name" value="Ribonuclease Inhibitor"/>
    <property type="match status" value="2"/>
</dbReference>
<dbReference type="EMBL" id="NEVH01020332">
    <property type="protein sequence ID" value="PNF21852.1"/>
    <property type="molecule type" value="Genomic_DNA"/>
</dbReference>
<dbReference type="EMBL" id="NEVH01020332">
    <property type="protein sequence ID" value="PNF21853.1"/>
    <property type="molecule type" value="Genomic_DNA"/>
</dbReference>
<dbReference type="AlphaFoldDB" id="A0A2J7PZU4"/>
<dbReference type="PANTHER" id="PTHR13318">
    <property type="entry name" value="PARTNER OF PAIRED, ISOFORM B-RELATED"/>
    <property type="match status" value="1"/>
</dbReference>
<dbReference type="InterPro" id="IPR012677">
    <property type="entry name" value="Nucleotide-bd_a/b_plait_sf"/>
</dbReference>